<dbReference type="OrthoDB" id="2085289at2"/>
<dbReference type="EMBL" id="MLQQ01000017">
    <property type="protein sequence ID" value="OIJ13363.1"/>
    <property type="molecule type" value="Genomic_DNA"/>
</dbReference>
<keyword evidence="2" id="KW-1185">Reference proteome</keyword>
<reference evidence="1 2" key="1">
    <citation type="submission" date="2016-10" db="EMBL/GenBank/DDBJ databases">
        <title>Draft genome sequences of four alkaliphilic bacteria belonging to the Anaerobacillus genus.</title>
        <authorList>
            <person name="Bassil N.M."/>
            <person name="Lloyd J.R."/>
        </authorList>
    </citation>
    <scope>NUCLEOTIDE SEQUENCE [LARGE SCALE GENOMIC DNA]</scope>
    <source>
        <strain evidence="1 2">DSM 15340</strain>
    </source>
</reference>
<gene>
    <name evidence="1" type="ORF">BKP35_09005</name>
</gene>
<comment type="caution">
    <text evidence="1">The sequence shown here is derived from an EMBL/GenBank/DDBJ whole genome shotgun (WGS) entry which is preliminary data.</text>
</comment>
<dbReference type="Proteomes" id="UP000180098">
    <property type="component" value="Unassembled WGS sequence"/>
</dbReference>
<organism evidence="1 2">
    <name type="scientific">Anaerobacillus arseniciselenatis</name>
    <dbReference type="NCBI Taxonomy" id="85682"/>
    <lineage>
        <taxon>Bacteria</taxon>
        <taxon>Bacillati</taxon>
        <taxon>Bacillota</taxon>
        <taxon>Bacilli</taxon>
        <taxon>Bacillales</taxon>
        <taxon>Bacillaceae</taxon>
        <taxon>Anaerobacillus</taxon>
    </lineage>
</organism>
<dbReference type="AlphaFoldDB" id="A0A1S2LMM3"/>
<dbReference type="RefSeq" id="WP_071313019.1">
    <property type="nucleotide sequence ID" value="NZ_MLQQ01000017.1"/>
</dbReference>
<sequence length="84" mass="9799">MVKNDIVLTDFNQCDFSQFLLPLITVYNSPEDYPDKIVARIFDIEKPTPYIVVTDHIEFLDIPQGKEFIPREKEDDPSIIGVWL</sequence>
<evidence type="ECO:0000313" key="1">
    <source>
        <dbReference type="EMBL" id="OIJ13363.1"/>
    </source>
</evidence>
<proteinExistence type="predicted"/>
<protein>
    <submittedName>
        <fullName evidence="1">Uncharacterized protein</fullName>
    </submittedName>
</protein>
<name>A0A1S2LMM3_9BACI</name>
<evidence type="ECO:0000313" key="2">
    <source>
        <dbReference type="Proteomes" id="UP000180098"/>
    </source>
</evidence>
<accession>A0A1S2LMM3</accession>